<evidence type="ECO:0000313" key="4">
    <source>
        <dbReference type="EMBL" id="PIO42323.1"/>
    </source>
</evidence>
<feature type="compositionally biased region" description="Basic and acidic residues" evidence="1">
    <location>
        <begin position="96"/>
        <end position="111"/>
    </location>
</feature>
<evidence type="ECO:0000313" key="5">
    <source>
        <dbReference type="Proteomes" id="UP000232163"/>
    </source>
</evidence>
<keyword evidence="2" id="KW-0472">Membrane</keyword>
<dbReference type="Pfam" id="PF05901">
    <property type="entry name" value="Excalibur"/>
    <property type="match status" value="1"/>
</dbReference>
<protein>
    <recommendedName>
        <fullName evidence="3">Excalibur calcium-binding domain-containing protein</fullName>
    </recommendedName>
</protein>
<evidence type="ECO:0000256" key="1">
    <source>
        <dbReference type="SAM" id="MobiDB-lite"/>
    </source>
</evidence>
<feature type="transmembrane region" description="Helical" evidence="2">
    <location>
        <begin position="36"/>
        <end position="58"/>
    </location>
</feature>
<feature type="domain" description="Excalibur calcium-binding" evidence="3">
    <location>
        <begin position="75"/>
        <end position="107"/>
    </location>
</feature>
<comment type="caution">
    <text evidence="4">The sequence shown here is derived from an EMBL/GenBank/DDBJ whole genome shotgun (WGS) entry which is preliminary data.</text>
</comment>
<name>A0A2N9VS55_9HYPH</name>
<organism evidence="4 5">
    <name type="scientific">Phyllobacterium zundukense</name>
    <dbReference type="NCBI Taxonomy" id="1867719"/>
    <lineage>
        <taxon>Bacteria</taxon>
        <taxon>Pseudomonadati</taxon>
        <taxon>Pseudomonadota</taxon>
        <taxon>Alphaproteobacteria</taxon>
        <taxon>Hyphomicrobiales</taxon>
        <taxon>Phyllobacteriaceae</taxon>
        <taxon>Phyllobacterium</taxon>
    </lineage>
</organism>
<dbReference type="OrthoDB" id="5366081at2"/>
<dbReference type="RefSeq" id="WP_100000125.1">
    <property type="nucleotide sequence ID" value="NZ_CP017940.1"/>
</dbReference>
<gene>
    <name evidence="4" type="ORF">B5P45_25195</name>
</gene>
<keyword evidence="2" id="KW-1133">Transmembrane helix</keyword>
<dbReference type="Proteomes" id="UP000232163">
    <property type="component" value="Unassembled WGS sequence"/>
</dbReference>
<reference evidence="4 5" key="1">
    <citation type="journal article" date="2017" name="Int J Environ Stud">
        <title>Does the Miocene-Pliocene relict legume Oxytropis triphylla form nitrogen-fixing nodules with a combination of bacterial strains?</title>
        <authorList>
            <person name="Safronova V."/>
            <person name="Belimov A."/>
            <person name="Sazanova A."/>
            <person name="Kuznetsova I."/>
            <person name="Popova J."/>
            <person name="Andronov E."/>
            <person name="Verkhozina A."/>
            <person name="Tikhonovich I."/>
        </authorList>
    </citation>
    <scope>NUCLEOTIDE SEQUENCE [LARGE SCALE GENOMIC DNA]</scope>
    <source>
        <strain evidence="4 5">Tri-38</strain>
    </source>
</reference>
<sequence length="111" mass="12815">MSPWKRSRQPDQSVKVRGVTYRPLRRRRWQPGWVRFLHKLSFPLGVVALLFVASYLFADSELDSRSDGVSNFVSAPRTCRSAPFSAHRGQPGYWSHLDRDNDGISCEPRPR</sequence>
<dbReference type="EMBL" id="MZMT01000053">
    <property type="protein sequence ID" value="PIO42323.1"/>
    <property type="molecule type" value="Genomic_DNA"/>
</dbReference>
<keyword evidence="5" id="KW-1185">Reference proteome</keyword>
<dbReference type="InterPro" id="IPR008613">
    <property type="entry name" value="Excalibur_Ca-bd_domain"/>
</dbReference>
<dbReference type="SMART" id="SM00894">
    <property type="entry name" value="Excalibur"/>
    <property type="match status" value="1"/>
</dbReference>
<evidence type="ECO:0000256" key="2">
    <source>
        <dbReference type="SAM" id="Phobius"/>
    </source>
</evidence>
<keyword evidence="2" id="KW-0812">Transmembrane</keyword>
<dbReference type="AlphaFoldDB" id="A0A2N9VS55"/>
<accession>A0A2N9VS55</accession>
<proteinExistence type="predicted"/>
<evidence type="ECO:0000259" key="3">
    <source>
        <dbReference type="SMART" id="SM00894"/>
    </source>
</evidence>
<feature type="region of interest" description="Disordered" evidence="1">
    <location>
        <begin position="83"/>
        <end position="111"/>
    </location>
</feature>